<sequence length="181" mass="19238">MLQVLDRLGYIGTLGRNRYGAGRDEEDPLEIAIVETAVLDLGEDESRVIEVGTGKGALPDTASIEVDMNQLGVLETAVEDIRVPQRAEVHIHPRKVAAVDGGGVEKTESEGSSGEKDVGKGRVPEAAAHEAHPREIHPAEIDMIEIDIDGAFLGAKSVDQPLGGLLGRWRMFPAEGSLGEG</sequence>
<dbReference type="AlphaFoldDB" id="A0A652ZRU1"/>
<evidence type="ECO:0000256" key="1">
    <source>
        <dbReference type="SAM" id="MobiDB-lite"/>
    </source>
</evidence>
<reference evidence="2" key="1">
    <citation type="submission" date="2018-07" db="EMBL/GenBank/DDBJ databases">
        <authorList>
            <consortium name="Genoscope - CEA"/>
            <person name="William W."/>
        </authorList>
    </citation>
    <scope>NUCLEOTIDE SEQUENCE</scope>
    <source>
        <strain evidence="2">IK1</strain>
    </source>
</reference>
<organism evidence="2">
    <name type="scientific">uncultured Spirochaetota bacterium</name>
    <dbReference type="NCBI Taxonomy" id="460511"/>
    <lineage>
        <taxon>Bacteria</taxon>
        <taxon>Pseudomonadati</taxon>
        <taxon>Spirochaetota</taxon>
        <taxon>environmental samples</taxon>
    </lineage>
</organism>
<dbReference type="EMBL" id="UPXP01000001">
    <property type="protein sequence ID" value="VBB38377.1"/>
    <property type="molecule type" value="Genomic_DNA"/>
</dbReference>
<feature type="compositionally biased region" description="Basic and acidic residues" evidence="1">
    <location>
        <begin position="103"/>
        <end position="132"/>
    </location>
</feature>
<accession>A0A652ZRU1</accession>
<feature type="region of interest" description="Disordered" evidence="1">
    <location>
        <begin position="99"/>
        <end position="132"/>
    </location>
</feature>
<gene>
    <name evidence="2" type="ORF">TRIP_E10012</name>
</gene>
<protein>
    <submittedName>
        <fullName evidence="2">Uncharacterized protein</fullName>
    </submittedName>
</protein>
<proteinExistence type="predicted"/>
<name>A0A652ZRU1_9SPIR</name>
<evidence type="ECO:0000313" key="2">
    <source>
        <dbReference type="EMBL" id="VBB38377.1"/>
    </source>
</evidence>